<keyword evidence="2" id="KW-0575">Peroxidase</keyword>
<keyword evidence="2" id="KW-0560">Oxidoreductase</keyword>
<evidence type="ECO:0000313" key="3">
    <source>
        <dbReference type="Proteomes" id="UP000230000"/>
    </source>
</evidence>
<name>A0A2M9CY05_9BACT</name>
<dbReference type="PANTHER" id="PTHR34846:SF10">
    <property type="entry name" value="CYTOPLASMIC PROTEIN"/>
    <property type="match status" value="1"/>
</dbReference>
<accession>A0A2M9CY05</accession>
<keyword evidence="3" id="KW-1185">Reference proteome</keyword>
<dbReference type="InterPro" id="IPR003779">
    <property type="entry name" value="CMD-like"/>
</dbReference>
<organism evidence="2 3">
    <name type="scientific">Thermoflavifilum aggregans</name>
    <dbReference type="NCBI Taxonomy" id="454188"/>
    <lineage>
        <taxon>Bacteria</taxon>
        <taxon>Pseudomonadati</taxon>
        <taxon>Bacteroidota</taxon>
        <taxon>Chitinophagia</taxon>
        <taxon>Chitinophagales</taxon>
        <taxon>Chitinophagaceae</taxon>
        <taxon>Thermoflavifilum</taxon>
    </lineage>
</organism>
<dbReference type="AlphaFoldDB" id="A0A2M9CY05"/>
<evidence type="ECO:0000313" key="2">
    <source>
        <dbReference type="EMBL" id="PJJ76757.1"/>
    </source>
</evidence>
<protein>
    <submittedName>
        <fullName evidence="2">AhpD family alkylhydroperoxidase</fullName>
    </submittedName>
</protein>
<dbReference type="PANTHER" id="PTHR34846">
    <property type="entry name" value="4-CARBOXYMUCONOLACTONE DECARBOXYLASE FAMILY PROTEIN (AFU_ORTHOLOGUE AFUA_6G11590)"/>
    <property type="match status" value="1"/>
</dbReference>
<reference evidence="2 3" key="1">
    <citation type="submission" date="2017-11" db="EMBL/GenBank/DDBJ databases">
        <title>Genomic Encyclopedia of Archaeal and Bacterial Type Strains, Phase II (KMG-II): From Individual Species to Whole Genera.</title>
        <authorList>
            <person name="Goeker M."/>
        </authorList>
    </citation>
    <scope>NUCLEOTIDE SEQUENCE [LARGE SCALE GENOMIC DNA]</scope>
    <source>
        <strain evidence="2 3">DSM 27268</strain>
    </source>
</reference>
<dbReference type="OrthoDB" id="9801997at2"/>
<dbReference type="EMBL" id="PGFG01000001">
    <property type="protein sequence ID" value="PJJ76757.1"/>
    <property type="molecule type" value="Genomic_DNA"/>
</dbReference>
<gene>
    <name evidence="2" type="ORF">BXY57_2390</name>
</gene>
<evidence type="ECO:0000259" key="1">
    <source>
        <dbReference type="Pfam" id="PF02627"/>
    </source>
</evidence>
<comment type="caution">
    <text evidence="2">The sequence shown here is derived from an EMBL/GenBank/DDBJ whole genome shotgun (WGS) entry which is preliminary data.</text>
</comment>
<dbReference type="SUPFAM" id="SSF69118">
    <property type="entry name" value="AhpD-like"/>
    <property type="match status" value="1"/>
</dbReference>
<dbReference type="Proteomes" id="UP000230000">
    <property type="component" value="Unassembled WGS sequence"/>
</dbReference>
<feature type="domain" description="Carboxymuconolactone decarboxylase-like" evidence="1">
    <location>
        <begin position="13"/>
        <end position="94"/>
    </location>
</feature>
<dbReference type="RefSeq" id="WP_100315193.1">
    <property type="nucleotide sequence ID" value="NZ_PGFG01000001.1"/>
</dbReference>
<dbReference type="NCBIfam" id="TIGR00778">
    <property type="entry name" value="ahpD_dom"/>
    <property type="match status" value="1"/>
</dbReference>
<dbReference type="InterPro" id="IPR029032">
    <property type="entry name" value="AhpD-like"/>
</dbReference>
<dbReference type="Pfam" id="PF02627">
    <property type="entry name" value="CMD"/>
    <property type="match status" value="1"/>
</dbReference>
<dbReference type="Gene3D" id="1.20.1290.10">
    <property type="entry name" value="AhpD-like"/>
    <property type="match status" value="1"/>
</dbReference>
<dbReference type="GO" id="GO:0051920">
    <property type="term" value="F:peroxiredoxin activity"/>
    <property type="evidence" value="ECO:0007669"/>
    <property type="project" value="InterPro"/>
</dbReference>
<dbReference type="InterPro" id="IPR004675">
    <property type="entry name" value="AhpD_core"/>
</dbReference>
<sequence length="147" mass="16776">MSSQRIDLPALAPEAYEAMRGLEAYIRQSRLDRRLYELIKIRASQINGCVFCLNMHTREARALGETEQRIYALNAWQEAPYYTEKERAALALTEAITLIADTRVPDEVFEAARQHFDEKELAALIIGITTINAWNRLAITARVPPKD</sequence>
<proteinExistence type="predicted"/>